<dbReference type="SUPFAM" id="SSF53098">
    <property type="entry name" value="Ribonuclease H-like"/>
    <property type="match status" value="1"/>
</dbReference>
<evidence type="ECO:0000259" key="1">
    <source>
        <dbReference type="Pfam" id="PF05699"/>
    </source>
</evidence>
<keyword evidence="3" id="KW-1185">Reference proteome</keyword>
<sequence length="663" mass="77202">MKYSDDCPPRKKVKFTNAIIDNVKFEREMDHFYKQFTSDILHSIKHCTPLDKVAGAHGTAMTTPNSHSRSYENTKSTNSGTIHPWSAPIYLKETMVGDSIFMVLKDQLKHVSSVSVGYNGWSESFSKSRRGILPIILYWVDPDTFLRKSYVIDFSFEIPKIDYKRKPWLDVDVMKGLVRSIVRVMQELDTLQKLTFVTGDHGDFDSVMGEIISTTYQLKSEDLSARSDSEPILSFLQSCFYGNCPVYVMYTELVGIEKIIEQIAPMSEGTKTFGTFKVIDRIAESISLQGSIRNRWFEICQREGLPLRLLRSERTRWTTFAEQICCARRYMNVIDAMNNENDFGPTISRAFWEFLDYITPILEIYIIFIDAVYSKSTLQARNIVTYYSMTMALEEQMSLFAISMNKTKNPFMNDFWKQASPKITKNIKACVEKSLRNPLDVLKLLFVPSNYSLLPNKRAKFYTWLGLGKKYREFKNLAIKSLLAEVISRITLDYSKLMLYEKLEPSTTHMSDTLRYRFRAEIDQYVYECLNLPHPQSKYSYTRHHGHKIKFDELPLNVEKRIYKQTMKFWKSHEDKYPILTRFVVCILALPASNAHVQELIDITSVNITPDFDPRYMRNIGLTRNVVNFNDGTHELIKQKLKDLVRDRHYNESLQSLVCRVSS</sequence>
<dbReference type="InterPro" id="IPR012337">
    <property type="entry name" value="RNaseH-like_sf"/>
</dbReference>
<organism evidence="2 3">
    <name type="scientific">Geotrichum candidum</name>
    <name type="common">Oospora lactis</name>
    <name type="synonym">Dipodascus geotrichum</name>
    <dbReference type="NCBI Taxonomy" id="1173061"/>
    <lineage>
        <taxon>Eukaryota</taxon>
        <taxon>Fungi</taxon>
        <taxon>Dikarya</taxon>
        <taxon>Ascomycota</taxon>
        <taxon>Saccharomycotina</taxon>
        <taxon>Dipodascomycetes</taxon>
        <taxon>Dipodascales</taxon>
        <taxon>Dipodascaceae</taxon>
        <taxon>Geotrichum</taxon>
    </lineage>
</organism>
<evidence type="ECO:0000313" key="2">
    <source>
        <dbReference type="EMBL" id="CDO51298.1"/>
    </source>
</evidence>
<dbReference type="GO" id="GO:0046983">
    <property type="term" value="F:protein dimerization activity"/>
    <property type="evidence" value="ECO:0007669"/>
    <property type="project" value="InterPro"/>
</dbReference>
<name>A0A0J9X3K4_GEOCN</name>
<dbReference type="Pfam" id="PF05699">
    <property type="entry name" value="Dimer_Tnp_hAT"/>
    <property type="match status" value="1"/>
</dbReference>
<evidence type="ECO:0000313" key="3">
    <source>
        <dbReference type="Proteomes" id="UP000242525"/>
    </source>
</evidence>
<dbReference type="EMBL" id="CCBN010000001">
    <property type="protein sequence ID" value="CDO51298.1"/>
    <property type="molecule type" value="Genomic_DNA"/>
</dbReference>
<comment type="caution">
    <text evidence="2">The sequence shown here is derived from an EMBL/GenBank/DDBJ whole genome shotgun (WGS) entry which is preliminary data.</text>
</comment>
<reference evidence="2" key="1">
    <citation type="submission" date="2014-03" db="EMBL/GenBank/DDBJ databases">
        <authorList>
            <person name="Casaregola S."/>
        </authorList>
    </citation>
    <scope>NUCLEOTIDE SEQUENCE [LARGE SCALE GENOMIC DNA]</scope>
    <source>
        <strain evidence="2">CLIB 918</strain>
    </source>
</reference>
<dbReference type="AlphaFoldDB" id="A0A0J9X3K4"/>
<dbReference type="InterPro" id="IPR008906">
    <property type="entry name" value="HATC_C_dom"/>
</dbReference>
<protein>
    <recommendedName>
        <fullName evidence="1">HAT C-terminal dimerisation domain-containing protein</fullName>
    </recommendedName>
</protein>
<proteinExistence type="predicted"/>
<gene>
    <name evidence="2" type="ORF">BN980_GECA01s04080g</name>
</gene>
<dbReference type="Proteomes" id="UP000242525">
    <property type="component" value="Unassembled WGS sequence"/>
</dbReference>
<feature type="domain" description="HAT C-terminal dimerisation" evidence="1">
    <location>
        <begin position="567"/>
        <end position="604"/>
    </location>
</feature>
<accession>A0A0J9X3K4</accession>